<accession>A0A4Z2H9S0</accession>
<reference evidence="1 2" key="1">
    <citation type="submission" date="2019-03" db="EMBL/GenBank/DDBJ databases">
        <title>First draft genome of Liparis tanakae, snailfish: a comprehensive survey of snailfish specific genes.</title>
        <authorList>
            <person name="Kim W."/>
            <person name="Song I."/>
            <person name="Jeong J.-H."/>
            <person name="Kim D."/>
            <person name="Kim S."/>
            <person name="Ryu S."/>
            <person name="Song J.Y."/>
            <person name="Lee S.K."/>
        </authorList>
    </citation>
    <scope>NUCLEOTIDE SEQUENCE [LARGE SCALE GENOMIC DNA]</scope>
    <source>
        <tissue evidence="1">Muscle</tissue>
    </source>
</reference>
<protein>
    <submittedName>
        <fullName evidence="1">Uncharacterized protein</fullName>
    </submittedName>
</protein>
<organism evidence="1 2">
    <name type="scientific">Liparis tanakae</name>
    <name type="common">Tanaka's snailfish</name>
    <dbReference type="NCBI Taxonomy" id="230148"/>
    <lineage>
        <taxon>Eukaryota</taxon>
        <taxon>Metazoa</taxon>
        <taxon>Chordata</taxon>
        <taxon>Craniata</taxon>
        <taxon>Vertebrata</taxon>
        <taxon>Euteleostomi</taxon>
        <taxon>Actinopterygii</taxon>
        <taxon>Neopterygii</taxon>
        <taxon>Teleostei</taxon>
        <taxon>Neoteleostei</taxon>
        <taxon>Acanthomorphata</taxon>
        <taxon>Eupercaria</taxon>
        <taxon>Perciformes</taxon>
        <taxon>Cottioidei</taxon>
        <taxon>Cottales</taxon>
        <taxon>Liparidae</taxon>
        <taxon>Liparis</taxon>
    </lineage>
</organism>
<name>A0A4Z2H9S0_9TELE</name>
<keyword evidence="2" id="KW-1185">Reference proteome</keyword>
<dbReference type="EMBL" id="SRLO01000295">
    <property type="protein sequence ID" value="TNN62351.1"/>
    <property type="molecule type" value="Genomic_DNA"/>
</dbReference>
<evidence type="ECO:0000313" key="2">
    <source>
        <dbReference type="Proteomes" id="UP000314294"/>
    </source>
</evidence>
<proteinExistence type="predicted"/>
<sequence length="166" mass="18236">MLLVEKGHNEHQQGSNTGPCHRLKYVCWHRLPLLIKQTFVVVCKGGRCAGDRCTAGEVIALAAGRLIQVAVMHPSTTPSPASLQGSISFNSSYHQLISHHQPAVRVTVRLSSDNNALSSVFHDMGSSLLTDDAAWDYTPVIKRSSWDDIVNLHLRPSVSSRTEIEL</sequence>
<dbReference type="AlphaFoldDB" id="A0A4Z2H9S0"/>
<gene>
    <name evidence="1" type="ORF">EYF80_027421</name>
</gene>
<evidence type="ECO:0000313" key="1">
    <source>
        <dbReference type="EMBL" id="TNN62351.1"/>
    </source>
</evidence>
<dbReference type="Proteomes" id="UP000314294">
    <property type="component" value="Unassembled WGS sequence"/>
</dbReference>
<comment type="caution">
    <text evidence="1">The sequence shown here is derived from an EMBL/GenBank/DDBJ whole genome shotgun (WGS) entry which is preliminary data.</text>
</comment>